<sequence>MVSQQLECPVCFIRFDTERQAGQSVNCPSCDHIFNTPDEEESPTEAAPAAQVDDVEEEPTYETTEEEAPDNDKVPEGDEAEEEAPLDDEILDGEPEDAANDEEVEAGEAPETGELDDDEQPAPLEAATPSALVLLGELSTAYHTKRLQSVIDGPRSRAQLAGLLLLAVAVLGLLAATATAVKWNGYDSPWDNEVTASLSGSVIDVDGNQLEGVRVAAGGQQTFTDGEGRYFLHNLTSGELKVTFFSPGYRTHSTWIDLRPAGTNDLLVQLEMGDGQDVDDQRSHVLRPWPPTQALAAVMAVMALLALFGSAAALLERHFRLALFGAVAGILSWGFLFGSLFSLAALLLLLGDRERFDA</sequence>
<evidence type="ECO:0000256" key="1">
    <source>
        <dbReference type="SAM" id="MobiDB-lite"/>
    </source>
</evidence>
<gene>
    <name evidence="3" type="ORF">METZ01_LOCUS97802</name>
</gene>
<evidence type="ECO:0000256" key="2">
    <source>
        <dbReference type="SAM" id="Phobius"/>
    </source>
</evidence>
<dbReference type="InterPro" id="IPR008969">
    <property type="entry name" value="CarboxyPept-like_regulatory"/>
</dbReference>
<evidence type="ECO:0008006" key="4">
    <source>
        <dbReference type="Google" id="ProtNLM"/>
    </source>
</evidence>
<dbReference type="Pfam" id="PF13620">
    <property type="entry name" value="CarboxypepD_reg"/>
    <property type="match status" value="1"/>
</dbReference>
<keyword evidence="2" id="KW-1133">Transmembrane helix</keyword>
<keyword evidence="2" id="KW-0472">Membrane</keyword>
<name>A0A381VYV7_9ZZZZ</name>
<evidence type="ECO:0000313" key="3">
    <source>
        <dbReference type="EMBL" id="SVA44948.1"/>
    </source>
</evidence>
<feature type="compositionally biased region" description="Acidic residues" evidence="1">
    <location>
        <begin position="53"/>
        <end position="69"/>
    </location>
</feature>
<dbReference type="EMBL" id="UINC01010071">
    <property type="protein sequence ID" value="SVA44948.1"/>
    <property type="molecule type" value="Genomic_DNA"/>
</dbReference>
<proteinExistence type="predicted"/>
<protein>
    <recommendedName>
        <fullName evidence="4">Carboxypeptidase regulatory-like domain-containing protein</fullName>
    </recommendedName>
</protein>
<feature type="transmembrane region" description="Helical" evidence="2">
    <location>
        <begin position="294"/>
        <end position="315"/>
    </location>
</feature>
<dbReference type="Gene3D" id="2.60.40.1120">
    <property type="entry name" value="Carboxypeptidase-like, regulatory domain"/>
    <property type="match status" value="1"/>
</dbReference>
<feature type="transmembrane region" description="Helical" evidence="2">
    <location>
        <begin position="322"/>
        <end position="350"/>
    </location>
</feature>
<dbReference type="AlphaFoldDB" id="A0A381VYV7"/>
<feature type="transmembrane region" description="Helical" evidence="2">
    <location>
        <begin position="160"/>
        <end position="181"/>
    </location>
</feature>
<organism evidence="3">
    <name type="scientific">marine metagenome</name>
    <dbReference type="NCBI Taxonomy" id="408172"/>
    <lineage>
        <taxon>unclassified sequences</taxon>
        <taxon>metagenomes</taxon>
        <taxon>ecological metagenomes</taxon>
    </lineage>
</organism>
<dbReference type="SUPFAM" id="SSF49464">
    <property type="entry name" value="Carboxypeptidase regulatory domain-like"/>
    <property type="match status" value="1"/>
</dbReference>
<accession>A0A381VYV7</accession>
<reference evidence="3" key="1">
    <citation type="submission" date="2018-05" db="EMBL/GenBank/DDBJ databases">
        <authorList>
            <person name="Lanie J.A."/>
            <person name="Ng W.-L."/>
            <person name="Kazmierczak K.M."/>
            <person name="Andrzejewski T.M."/>
            <person name="Davidsen T.M."/>
            <person name="Wayne K.J."/>
            <person name="Tettelin H."/>
            <person name="Glass J.I."/>
            <person name="Rusch D."/>
            <person name="Podicherti R."/>
            <person name="Tsui H.-C.T."/>
            <person name="Winkler M.E."/>
        </authorList>
    </citation>
    <scope>NUCLEOTIDE SEQUENCE</scope>
</reference>
<feature type="region of interest" description="Disordered" evidence="1">
    <location>
        <begin position="36"/>
        <end position="122"/>
    </location>
</feature>
<keyword evidence="2" id="KW-0812">Transmembrane</keyword>
<feature type="compositionally biased region" description="Acidic residues" evidence="1">
    <location>
        <begin position="77"/>
        <end position="120"/>
    </location>
</feature>